<protein>
    <submittedName>
        <fullName evidence="1">Uncharacterized protein</fullName>
    </submittedName>
</protein>
<reference evidence="1 2" key="1">
    <citation type="journal article" date="2021" name="Hortic Res">
        <title>The domestication of Cucurbita argyrosperma as revealed by the genome of its wild relative.</title>
        <authorList>
            <person name="Barrera-Redondo J."/>
            <person name="Sanchez-de la Vega G."/>
            <person name="Aguirre-Liguori J.A."/>
            <person name="Castellanos-Morales G."/>
            <person name="Gutierrez-Guerrero Y.T."/>
            <person name="Aguirre-Dugua X."/>
            <person name="Aguirre-Planter E."/>
            <person name="Tenaillon M.I."/>
            <person name="Lira-Saade R."/>
            <person name="Eguiarte L.E."/>
        </authorList>
    </citation>
    <scope>NUCLEOTIDE SEQUENCE [LARGE SCALE GENOMIC DNA]</scope>
    <source>
        <strain evidence="1">JBR-2021</strain>
    </source>
</reference>
<name>A0AAV6MSC6_9ROSI</name>
<dbReference type="Proteomes" id="UP000685013">
    <property type="component" value="Chromosome 12"/>
</dbReference>
<comment type="caution">
    <text evidence="1">The sequence shown here is derived from an EMBL/GenBank/DDBJ whole genome shotgun (WGS) entry which is preliminary data.</text>
</comment>
<accession>A0AAV6MSC6</accession>
<keyword evidence="2" id="KW-1185">Reference proteome</keyword>
<gene>
    <name evidence="1" type="ORF">SDJN03_18704</name>
</gene>
<feature type="non-terminal residue" evidence="1">
    <location>
        <position position="1"/>
    </location>
</feature>
<evidence type="ECO:0000313" key="1">
    <source>
        <dbReference type="EMBL" id="KAG6585971.1"/>
    </source>
</evidence>
<evidence type="ECO:0000313" key="2">
    <source>
        <dbReference type="Proteomes" id="UP000685013"/>
    </source>
</evidence>
<dbReference type="EMBL" id="JAGKQH010000012">
    <property type="protein sequence ID" value="KAG6585971.1"/>
    <property type="molecule type" value="Genomic_DNA"/>
</dbReference>
<proteinExistence type="predicted"/>
<dbReference type="AlphaFoldDB" id="A0AAV6MSC6"/>
<sequence>MSFIQIHMERWVGKLPTCESRIDSILRLPIQISILHPPRLNTTPYGLEAGAHAELLEQSLHQILLPGSSERFSIQSIPFVLEFRTD</sequence>
<organism evidence="1 2">
    <name type="scientific">Cucurbita argyrosperma subsp. sororia</name>
    <dbReference type="NCBI Taxonomy" id="37648"/>
    <lineage>
        <taxon>Eukaryota</taxon>
        <taxon>Viridiplantae</taxon>
        <taxon>Streptophyta</taxon>
        <taxon>Embryophyta</taxon>
        <taxon>Tracheophyta</taxon>
        <taxon>Spermatophyta</taxon>
        <taxon>Magnoliopsida</taxon>
        <taxon>eudicotyledons</taxon>
        <taxon>Gunneridae</taxon>
        <taxon>Pentapetalae</taxon>
        <taxon>rosids</taxon>
        <taxon>fabids</taxon>
        <taxon>Cucurbitales</taxon>
        <taxon>Cucurbitaceae</taxon>
        <taxon>Cucurbiteae</taxon>
        <taxon>Cucurbita</taxon>
    </lineage>
</organism>